<dbReference type="AlphaFoldDB" id="A0A1I5ZEI9"/>
<protein>
    <submittedName>
        <fullName evidence="1">Nitrogen fixation protein FixH</fullName>
    </submittedName>
</protein>
<evidence type="ECO:0000313" key="1">
    <source>
        <dbReference type="EMBL" id="SFQ54894.1"/>
    </source>
</evidence>
<dbReference type="Pfam" id="PF05751">
    <property type="entry name" value="FixH"/>
    <property type="match status" value="1"/>
</dbReference>
<keyword evidence="2" id="KW-1185">Reference proteome</keyword>
<dbReference type="STRING" id="93684.SAMN05421853_109107"/>
<dbReference type="EMBL" id="FOXV01000009">
    <property type="protein sequence ID" value="SFQ54894.1"/>
    <property type="molecule type" value="Genomic_DNA"/>
</dbReference>
<name>A0A1I5ZEI9_9RHOB</name>
<dbReference type="Proteomes" id="UP000243106">
    <property type="component" value="Unassembled WGS sequence"/>
</dbReference>
<proteinExistence type="predicted"/>
<reference evidence="2" key="1">
    <citation type="submission" date="2016-10" db="EMBL/GenBank/DDBJ databases">
        <authorList>
            <person name="Varghese N."/>
            <person name="Submissions S."/>
        </authorList>
    </citation>
    <scope>NUCLEOTIDE SEQUENCE [LARGE SCALE GENOMIC DNA]</scope>
    <source>
        <strain evidence="2">JCM 10271</strain>
    </source>
</reference>
<dbReference type="InterPro" id="IPR008620">
    <property type="entry name" value="FixH"/>
</dbReference>
<dbReference type="RefSeq" id="WP_245760266.1">
    <property type="nucleotide sequence ID" value="NZ_FOXV01000009.1"/>
</dbReference>
<organism evidence="1 2">
    <name type="scientific">Roseivivax halotolerans</name>
    <dbReference type="NCBI Taxonomy" id="93684"/>
    <lineage>
        <taxon>Bacteria</taxon>
        <taxon>Pseudomonadati</taxon>
        <taxon>Pseudomonadota</taxon>
        <taxon>Alphaproteobacteria</taxon>
        <taxon>Rhodobacterales</taxon>
        <taxon>Roseobacteraceae</taxon>
        <taxon>Roseivivax</taxon>
    </lineage>
</organism>
<evidence type="ECO:0000313" key="2">
    <source>
        <dbReference type="Proteomes" id="UP000243106"/>
    </source>
</evidence>
<sequence>MSTATTHTMSGRKVFAMFAAGFSIIIGVNIAMAVNAVRTFPGLEVDNSYVASQDFDDRRAAQEALGWTIEASYDGTALRIDMTDMAGNALTPADLAVRVGRPTMEAQDLDGRAAVGHAMPVHLEPGRWRIDVSATAPDGTPVEKRILLWVRA</sequence>
<accession>A0A1I5ZEI9</accession>
<gene>
    <name evidence="1" type="ORF">SAMN05421853_109107</name>
</gene>
<dbReference type="InterPro" id="IPR018037">
    <property type="entry name" value="FixH_proteobacterial"/>
</dbReference>
<dbReference type="PIRSF" id="PIRSF011386">
    <property type="entry name" value="FixH"/>
    <property type="match status" value="1"/>
</dbReference>